<keyword evidence="6" id="KW-1185">Reference proteome</keyword>
<keyword evidence="2" id="KW-0472">Membrane</keyword>
<dbReference type="InterPro" id="IPR048389">
    <property type="entry name" value="YciQ-like_C"/>
</dbReference>
<evidence type="ECO:0000256" key="2">
    <source>
        <dbReference type="SAM" id="Phobius"/>
    </source>
</evidence>
<organism evidence="5 6">
    <name type="scientific">Flavobacterium pygoscelis</name>
    <dbReference type="NCBI Taxonomy" id="2893176"/>
    <lineage>
        <taxon>Bacteria</taxon>
        <taxon>Pseudomonadati</taxon>
        <taxon>Bacteroidota</taxon>
        <taxon>Flavobacteriia</taxon>
        <taxon>Flavobacteriales</taxon>
        <taxon>Flavobacteriaceae</taxon>
        <taxon>Flavobacterium</taxon>
    </lineage>
</organism>
<feature type="transmembrane region" description="Helical" evidence="2">
    <location>
        <begin position="428"/>
        <end position="447"/>
    </location>
</feature>
<protein>
    <submittedName>
        <fullName evidence="5">DUF2207 domain-containing protein</fullName>
    </submittedName>
</protein>
<dbReference type="EMBL" id="JALNUB010000001">
    <property type="protein sequence ID" value="MCK8140426.1"/>
    <property type="molecule type" value="Genomic_DNA"/>
</dbReference>
<evidence type="ECO:0000259" key="4">
    <source>
        <dbReference type="Pfam" id="PF20990"/>
    </source>
</evidence>
<feature type="compositionally biased region" description="Gly residues" evidence="1">
    <location>
        <begin position="609"/>
        <end position="627"/>
    </location>
</feature>
<sequence length="627" mass="71037">MKPFQIIFFISFFFCSFYKTYGQEESLTLEVENEIEKISQFHADILVQENGNIIVTETIKVVAANLQVDHGIFRELPMKNYSSKVSRNNFYTVINISKNGSKEPFHTLVNDEKFIIYIGDKDVSLKEGVYTYTITYAVEAQIHSYTDFDEVYWNVTGNFWHFNISAISATVILPKTATVLQTHCYTGILGSTDSDCNSEIKNNSVSFKSKDLKEGEGFTIAVGFPKGIVHQSAFLPHFKMEEFLSPQKIATGLFAVVICFLFYYFSWKTYGQDALYPDKNEEIDLKSKYSATILQYIKERCSNSTTLLTTIISLSIKGVIQIQSNGKENWQDGFEYFLKKKTALAAITPEENSVLENIFKENETFVINSKSYLTFDVAEKELEESLKSQINLKNYFQFNGEQIVLGFIITTITLFGYCYYVKNTILGWPIFGFICLVLSFISIKEFLKLITKKEFRTALVVAFFAIFPTVFCYASFFAYNVDKDYSILNALVLFLIITGFSIYLRLITRYTPLGIKMQHETENLKNELLNFDVISTLDVINSYEENLPYAFALGIQEEWNQKFNLVLKKLKYNCNWLKNPNANGMYSTSLLVNFHHTYNATATSSSSGSSGGGSSGGGGGGGGGGGW</sequence>
<proteinExistence type="predicted"/>
<dbReference type="RefSeq" id="WP_248427242.1">
    <property type="nucleotide sequence ID" value="NZ_JALNUB010000001.1"/>
</dbReference>
<dbReference type="InterPro" id="IPR018702">
    <property type="entry name" value="DUF2207"/>
</dbReference>
<feature type="transmembrane region" description="Helical" evidence="2">
    <location>
        <begin position="403"/>
        <end position="422"/>
    </location>
</feature>
<dbReference type="AlphaFoldDB" id="A0A9X2BNL5"/>
<keyword evidence="2" id="KW-0812">Transmembrane</keyword>
<feature type="domain" description="Predicted membrane protein YciQ-like C-terminal" evidence="4">
    <location>
        <begin position="288"/>
        <end position="563"/>
    </location>
</feature>
<evidence type="ECO:0000256" key="1">
    <source>
        <dbReference type="SAM" id="MobiDB-lite"/>
    </source>
</evidence>
<reference evidence="5" key="1">
    <citation type="submission" date="2022-04" db="EMBL/GenBank/DDBJ databases">
        <title>Flavobacterium pygoscelis sp. nov. isolated from Chinstrap chick (Pygoscelis antarcticus).</title>
        <authorList>
            <person name="Irgang R."/>
            <person name="Poblete-Morales M."/>
            <person name="Avendano-Herrera R."/>
        </authorList>
    </citation>
    <scope>NUCLEOTIDE SEQUENCE</scope>
    <source>
        <strain evidence="5">I-SCBP12n</strain>
    </source>
</reference>
<dbReference type="Proteomes" id="UP001139260">
    <property type="component" value="Unassembled WGS sequence"/>
</dbReference>
<feature type="region of interest" description="Disordered" evidence="1">
    <location>
        <begin position="603"/>
        <end position="627"/>
    </location>
</feature>
<feature type="domain" description="DUF2207" evidence="3">
    <location>
        <begin position="37"/>
        <end position="224"/>
    </location>
</feature>
<accession>A0A9X2BNL5</accession>
<keyword evidence="2" id="KW-1133">Transmembrane helix</keyword>
<name>A0A9X2BNL5_9FLAO</name>
<gene>
    <name evidence="5" type="ORF">MW871_00825</name>
</gene>
<evidence type="ECO:0000313" key="6">
    <source>
        <dbReference type="Proteomes" id="UP001139260"/>
    </source>
</evidence>
<dbReference type="Pfam" id="PF09972">
    <property type="entry name" value="DUF2207"/>
    <property type="match status" value="1"/>
</dbReference>
<feature type="transmembrane region" description="Helical" evidence="2">
    <location>
        <begin position="485"/>
        <end position="507"/>
    </location>
</feature>
<evidence type="ECO:0000313" key="5">
    <source>
        <dbReference type="EMBL" id="MCK8140426.1"/>
    </source>
</evidence>
<dbReference type="Pfam" id="PF20990">
    <property type="entry name" value="DUF2207_C"/>
    <property type="match status" value="1"/>
</dbReference>
<comment type="caution">
    <text evidence="5">The sequence shown here is derived from an EMBL/GenBank/DDBJ whole genome shotgun (WGS) entry which is preliminary data.</text>
</comment>
<feature type="transmembrane region" description="Helical" evidence="2">
    <location>
        <begin position="459"/>
        <end position="479"/>
    </location>
</feature>
<feature type="transmembrane region" description="Helical" evidence="2">
    <location>
        <begin position="249"/>
        <end position="267"/>
    </location>
</feature>
<evidence type="ECO:0000259" key="3">
    <source>
        <dbReference type="Pfam" id="PF09972"/>
    </source>
</evidence>